<sequence>MRLNEENFRRQIVGRTDKKITNDVVAHLIQQALKAALVAHDQTKKIGDK</sequence>
<keyword evidence="2" id="KW-1185">Reference proteome</keyword>
<evidence type="ECO:0000313" key="1">
    <source>
        <dbReference type="EMBL" id="MFC6169067.1"/>
    </source>
</evidence>
<dbReference type="RefSeq" id="WP_164509546.1">
    <property type="nucleotide sequence ID" value="NZ_JBHSSL010000004.1"/>
</dbReference>
<accession>A0ABW1R9D9</accession>
<protein>
    <submittedName>
        <fullName evidence="1">Uncharacterized protein</fullName>
    </submittedName>
</protein>
<reference evidence="2" key="1">
    <citation type="journal article" date="2019" name="Int. J. Syst. Evol. Microbiol.">
        <title>The Global Catalogue of Microorganisms (GCM) 10K type strain sequencing project: providing services to taxonomists for standard genome sequencing and annotation.</title>
        <authorList>
            <consortium name="The Broad Institute Genomics Platform"/>
            <consortium name="The Broad Institute Genome Sequencing Center for Infectious Disease"/>
            <person name="Wu L."/>
            <person name="Ma J."/>
        </authorList>
    </citation>
    <scope>NUCLEOTIDE SEQUENCE [LARGE SCALE GENOMIC DNA]</scope>
    <source>
        <strain evidence="2">CCM 8904</strain>
    </source>
</reference>
<gene>
    <name evidence="1" type="ORF">ACFQGP_00495</name>
</gene>
<evidence type="ECO:0000313" key="2">
    <source>
        <dbReference type="Proteomes" id="UP001596289"/>
    </source>
</evidence>
<comment type="caution">
    <text evidence="1">The sequence shown here is derived from an EMBL/GenBank/DDBJ whole genome shotgun (WGS) entry which is preliminary data.</text>
</comment>
<name>A0ABW1R9D9_9LACO</name>
<organism evidence="1 2">
    <name type="scientific">Loigolactobacillus jiayinensis</name>
    <dbReference type="NCBI Taxonomy" id="2486016"/>
    <lineage>
        <taxon>Bacteria</taxon>
        <taxon>Bacillati</taxon>
        <taxon>Bacillota</taxon>
        <taxon>Bacilli</taxon>
        <taxon>Lactobacillales</taxon>
        <taxon>Lactobacillaceae</taxon>
        <taxon>Loigolactobacillus</taxon>
    </lineage>
</organism>
<proteinExistence type="predicted"/>
<dbReference type="EMBL" id="JBHSSL010000004">
    <property type="protein sequence ID" value="MFC6169067.1"/>
    <property type="molecule type" value="Genomic_DNA"/>
</dbReference>
<dbReference type="Proteomes" id="UP001596289">
    <property type="component" value="Unassembled WGS sequence"/>
</dbReference>